<dbReference type="EMBL" id="JBHTAI010000001">
    <property type="protein sequence ID" value="MFC7147197.1"/>
    <property type="molecule type" value="Genomic_DNA"/>
</dbReference>
<name>A0ABW2F4X5_9BACL</name>
<gene>
    <name evidence="1" type="primary">bshB1</name>
    <name evidence="1" type="ORF">ACFQMJ_01505</name>
</gene>
<dbReference type="InterPro" id="IPR003737">
    <property type="entry name" value="GlcNAc_PI_deacetylase-related"/>
</dbReference>
<dbReference type="PANTHER" id="PTHR12993">
    <property type="entry name" value="N-ACETYLGLUCOSAMINYL-PHOSPHATIDYLINOSITOL DE-N-ACETYLASE-RELATED"/>
    <property type="match status" value="1"/>
</dbReference>
<dbReference type="NCBIfam" id="TIGR04001">
    <property type="entry name" value="thiol_BshB1"/>
    <property type="match status" value="1"/>
</dbReference>
<dbReference type="PANTHER" id="PTHR12993:SF30">
    <property type="entry name" value="N-ACETYL-ALPHA-D-GLUCOSAMINYL L-MALATE DEACETYLASE 1"/>
    <property type="match status" value="1"/>
</dbReference>
<dbReference type="InterPro" id="IPR024078">
    <property type="entry name" value="LmbE-like_dom_sf"/>
</dbReference>
<dbReference type="SUPFAM" id="SSF102588">
    <property type="entry name" value="LmbE-like"/>
    <property type="match status" value="1"/>
</dbReference>
<proteinExistence type="predicted"/>
<keyword evidence="2" id="KW-1185">Reference proteome</keyword>
<dbReference type="Proteomes" id="UP001596378">
    <property type="component" value="Unassembled WGS sequence"/>
</dbReference>
<dbReference type="Pfam" id="PF02585">
    <property type="entry name" value="PIG-L"/>
    <property type="match status" value="1"/>
</dbReference>
<dbReference type="Gene3D" id="3.40.50.10320">
    <property type="entry name" value="LmbE-like"/>
    <property type="match status" value="1"/>
</dbReference>
<dbReference type="RefSeq" id="WP_378047129.1">
    <property type="nucleotide sequence ID" value="NZ_JBHMDN010000012.1"/>
</dbReference>
<sequence length="238" mass="26552">MGYEHSRSTTLDMLVFAAHPDDAEIGMGGTIAKHARAGRKIGIVDLTYAEMSSNGNVETRQREAEKAGATLGLAARENLGLPDRGLASLPEQISAMVAVIRRYRPRIVFAPYFIDRHPDHIACSRMAEEAVFNAKLRKYAPELPAWTVEQLYFYFINDAHAPQLLIDIGEVQDVKMEALRAYRSQFAPDGSEADWVETPLTGAYLDNIVARDRLLGQTRRLQYAEGFIAKGPIALERF</sequence>
<reference evidence="2" key="1">
    <citation type="journal article" date="2019" name="Int. J. Syst. Evol. Microbiol.">
        <title>The Global Catalogue of Microorganisms (GCM) 10K type strain sequencing project: providing services to taxonomists for standard genome sequencing and annotation.</title>
        <authorList>
            <consortium name="The Broad Institute Genomics Platform"/>
            <consortium name="The Broad Institute Genome Sequencing Center for Infectious Disease"/>
            <person name="Wu L."/>
            <person name="Ma J."/>
        </authorList>
    </citation>
    <scope>NUCLEOTIDE SEQUENCE [LARGE SCALE GENOMIC DNA]</scope>
    <source>
        <strain evidence="2">KCTC 12907</strain>
    </source>
</reference>
<protein>
    <submittedName>
        <fullName evidence="1">Bacillithiol biosynthesis deacetylase BshB1</fullName>
    </submittedName>
</protein>
<evidence type="ECO:0000313" key="2">
    <source>
        <dbReference type="Proteomes" id="UP001596378"/>
    </source>
</evidence>
<evidence type="ECO:0000313" key="1">
    <source>
        <dbReference type="EMBL" id="MFC7147197.1"/>
    </source>
</evidence>
<dbReference type="InterPro" id="IPR023842">
    <property type="entry name" value="Bacillithiol_biosynth_BshB1"/>
</dbReference>
<organism evidence="1 2">
    <name type="scientific">Cohnella cellulosilytica</name>
    <dbReference type="NCBI Taxonomy" id="986710"/>
    <lineage>
        <taxon>Bacteria</taxon>
        <taxon>Bacillati</taxon>
        <taxon>Bacillota</taxon>
        <taxon>Bacilli</taxon>
        <taxon>Bacillales</taxon>
        <taxon>Paenibacillaceae</taxon>
        <taxon>Cohnella</taxon>
    </lineage>
</organism>
<comment type="caution">
    <text evidence="1">The sequence shown here is derived from an EMBL/GenBank/DDBJ whole genome shotgun (WGS) entry which is preliminary data.</text>
</comment>
<accession>A0ABW2F4X5</accession>